<dbReference type="InterPro" id="IPR044759">
    <property type="entry name" value="bZIP_RF2"/>
</dbReference>
<dbReference type="SUPFAM" id="SSF57959">
    <property type="entry name" value="Leucine zipper domain"/>
    <property type="match status" value="1"/>
</dbReference>
<keyword evidence="2" id="KW-0805">Transcription regulation</keyword>
<dbReference type="Pfam" id="PF00170">
    <property type="entry name" value="bZIP_1"/>
    <property type="match status" value="1"/>
</dbReference>
<evidence type="ECO:0000313" key="9">
    <source>
        <dbReference type="EMBL" id="PWZ29696.1"/>
    </source>
</evidence>
<dbReference type="Gene3D" id="1.20.5.170">
    <property type="match status" value="1"/>
</dbReference>
<dbReference type="InterPro" id="IPR052483">
    <property type="entry name" value="bZIP_transcription_regulators"/>
</dbReference>
<dbReference type="OMA" id="HTDVNED"/>
<evidence type="ECO:0000256" key="1">
    <source>
        <dbReference type="ARBA" id="ARBA00004123"/>
    </source>
</evidence>
<dbReference type="EMBL" id="NCVQ01000005">
    <property type="protein sequence ID" value="PWZ29696.1"/>
    <property type="molecule type" value="Genomic_DNA"/>
</dbReference>
<dbReference type="KEGG" id="zma:103654746"/>
<dbReference type="PANTHER" id="PTHR46391:SF3">
    <property type="entry name" value="BASIC LEUCINE ZIPPER 19"/>
    <property type="match status" value="1"/>
</dbReference>
<keyword evidence="3" id="KW-0804">Transcription</keyword>
<dbReference type="Proteomes" id="UP000251960">
    <property type="component" value="Chromosome 4"/>
</dbReference>
<dbReference type="GO" id="GO:0009891">
    <property type="term" value="P:positive regulation of biosynthetic process"/>
    <property type="evidence" value="ECO:0007669"/>
    <property type="project" value="UniProtKB-ARBA"/>
</dbReference>
<dbReference type="InterPro" id="IPR004827">
    <property type="entry name" value="bZIP"/>
</dbReference>
<accession>A0AAJ8WYH9</accession>
<dbReference type="PROSITE" id="PS00036">
    <property type="entry name" value="BZIP_BASIC"/>
    <property type="match status" value="1"/>
</dbReference>
<feature type="region of interest" description="Disordered" evidence="6">
    <location>
        <begin position="1"/>
        <end position="20"/>
    </location>
</feature>
<comment type="function">
    <text evidence="5">Transcription regulator.</text>
</comment>
<dbReference type="GO" id="GO:0003677">
    <property type="term" value="F:DNA binding"/>
    <property type="evidence" value="ECO:0007669"/>
    <property type="project" value="UniProtKB-ARBA"/>
</dbReference>
<dbReference type="GO" id="GO:0003700">
    <property type="term" value="F:DNA-binding transcription factor activity"/>
    <property type="evidence" value="ECO:0007669"/>
    <property type="project" value="InterPro"/>
</dbReference>
<dbReference type="SMART" id="SM00338">
    <property type="entry name" value="BRLZ"/>
    <property type="match status" value="1"/>
</dbReference>
<sequence>MAQLPPRAPSAAPQDHWPPAAGEFLGFAAARRGAHRRSASDSAAFLEAVPIDDDVVIGGGGGGGDDFDRLDHDQLLSMFSDVDVSVSVSVSGSAGERAQLMDAGGAGADDGVADSSPAAADGVAEPKRVKRILANRQSAQRSRVRKLQYISELERSVTSLQMEVSALSPRVAFLDHHRSLLTVGNSHLKQRIAALAQDKIFKDAHQEALEKEIQRLRQVYQQQQVKVATTGGADIATAASPSMQARQELLACEGAAIR</sequence>
<dbReference type="InterPro" id="IPR046347">
    <property type="entry name" value="bZIP_sf"/>
</dbReference>
<dbReference type="GO" id="GO:0005634">
    <property type="term" value="C:nucleus"/>
    <property type="evidence" value="ECO:0007669"/>
    <property type="project" value="UniProtKB-SubCell"/>
</dbReference>
<evidence type="ECO:0000313" key="10">
    <source>
        <dbReference type="Proteomes" id="UP000251960"/>
    </source>
</evidence>
<feature type="domain" description="BZIP" evidence="7">
    <location>
        <begin position="125"/>
        <end position="174"/>
    </location>
</feature>
<accession>A0A3L6F937</accession>
<dbReference type="OrthoDB" id="1435597at2759"/>
<evidence type="ECO:0000256" key="3">
    <source>
        <dbReference type="ARBA" id="ARBA00023163"/>
    </source>
</evidence>
<evidence type="ECO:0000256" key="6">
    <source>
        <dbReference type="SAM" id="MobiDB-lite"/>
    </source>
</evidence>
<comment type="caution">
    <text evidence="8">The sequence shown here is derived from an EMBL/GenBank/DDBJ whole genome shotgun (WGS) entry which is preliminary data.</text>
</comment>
<evidence type="ECO:0000256" key="4">
    <source>
        <dbReference type="ARBA" id="ARBA00023242"/>
    </source>
</evidence>
<name>A0AAJ8WYH9_MAIZE</name>
<organism evidence="8">
    <name type="scientific">Zea mays</name>
    <name type="common">Maize</name>
    <dbReference type="NCBI Taxonomy" id="4577"/>
    <lineage>
        <taxon>Eukaryota</taxon>
        <taxon>Viridiplantae</taxon>
        <taxon>Streptophyta</taxon>
        <taxon>Embryophyta</taxon>
        <taxon>Tracheophyta</taxon>
        <taxon>Spermatophyta</taxon>
        <taxon>Magnoliopsida</taxon>
        <taxon>Liliopsida</taxon>
        <taxon>Poales</taxon>
        <taxon>Poaceae</taxon>
        <taxon>PACMAD clade</taxon>
        <taxon>Panicoideae</taxon>
        <taxon>Andropogonodae</taxon>
        <taxon>Andropogoneae</taxon>
        <taxon>Tripsacinae</taxon>
        <taxon>Zea</taxon>
    </lineage>
</organism>
<evidence type="ECO:0000259" key="7">
    <source>
        <dbReference type="PROSITE" id="PS50217"/>
    </source>
</evidence>
<protein>
    <submittedName>
        <fullName evidence="9">Basic leucine zipper 19</fullName>
    </submittedName>
</protein>
<proteinExistence type="predicted"/>
<evidence type="ECO:0000256" key="2">
    <source>
        <dbReference type="ARBA" id="ARBA00023015"/>
    </source>
</evidence>
<reference evidence="8 10" key="1">
    <citation type="journal article" date="2018" name="Nat. Genet.">
        <title>Extensive intraspecific gene order and gene structural variations between Mo17 and other maize genomes.</title>
        <authorList>
            <person name="Sun S."/>
            <person name="Zhou Y."/>
            <person name="Chen J."/>
            <person name="Shi J."/>
            <person name="Zhao H."/>
            <person name="Zhao H."/>
            <person name="Song W."/>
            <person name="Zhang M."/>
            <person name="Cui Y."/>
            <person name="Dong X."/>
            <person name="Liu H."/>
            <person name="Ma X."/>
            <person name="Jiao Y."/>
            <person name="Wang B."/>
            <person name="Wei X."/>
            <person name="Stein J.C."/>
            <person name="Glaubitz J.C."/>
            <person name="Lu F."/>
            <person name="Yu G."/>
            <person name="Liang C."/>
            <person name="Fengler K."/>
            <person name="Li B."/>
            <person name="Rafalski A."/>
            <person name="Schnable P.S."/>
            <person name="Ware D.H."/>
            <person name="Buckler E.S."/>
            <person name="Lai J."/>
        </authorList>
    </citation>
    <scope>NUCLEOTIDE SEQUENCE [LARGE SCALE GENOMIC DNA]</scope>
    <source>
        <strain evidence="10">cv. Missouri 17</strain>
        <tissue evidence="8">Seedling</tissue>
    </source>
</reference>
<comment type="subcellular location">
    <subcellularLocation>
        <location evidence="1">Nucleus</location>
    </subcellularLocation>
</comment>
<dbReference type="FunFam" id="1.20.5.170:FF:000057">
    <property type="entry name" value="Basic leucine zipper 61"/>
    <property type="match status" value="1"/>
</dbReference>
<gene>
    <name evidence="8" type="ORF">Zm00014a_029964</name>
</gene>
<evidence type="ECO:0000313" key="8">
    <source>
        <dbReference type="EMBL" id="PWZ29695.1"/>
    </source>
</evidence>
<dbReference type="AlphaFoldDB" id="A0AAJ8WYH9"/>
<dbReference type="PANTHER" id="PTHR46391">
    <property type="entry name" value="BASIC LEUCINE ZIPPER 34"/>
    <property type="match status" value="1"/>
</dbReference>
<dbReference type="PROSITE" id="PS50217">
    <property type="entry name" value="BZIP"/>
    <property type="match status" value="1"/>
</dbReference>
<evidence type="ECO:0000256" key="5">
    <source>
        <dbReference type="ARBA" id="ARBA00059304"/>
    </source>
</evidence>
<keyword evidence="4" id="KW-0539">Nucleus</keyword>
<dbReference type="EMBL" id="NCVQ01000005">
    <property type="protein sequence ID" value="PWZ29695.1"/>
    <property type="molecule type" value="Genomic_DNA"/>
</dbReference>
<dbReference type="SMR" id="A0AAJ8WYH9"/>
<dbReference type="CDD" id="cd14703">
    <property type="entry name" value="bZIP_plant_RF2"/>
    <property type="match status" value="1"/>
</dbReference>